<dbReference type="InterPro" id="IPR051906">
    <property type="entry name" value="TolC-like"/>
</dbReference>
<organism evidence="7">
    <name type="scientific">bioreactor metagenome</name>
    <dbReference type="NCBI Taxonomy" id="1076179"/>
    <lineage>
        <taxon>unclassified sequences</taxon>
        <taxon>metagenomes</taxon>
        <taxon>ecological metagenomes</taxon>
    </lineage>
</organism>
<proteinExistence type="predicted"/>
<evidence type="ECO:0008006" key="8">
    <source>
        <dbReference type="Google" id="ProtNLM"/>
    </source>
</evidence>
<evidence type="ECO:0000256" key="6">
    <source>
        <dbReference type="ARBA" id="ARBA00023237"/>
    </source>
</evidence>
<evidence type="ECO:0000256" key="5">
    <source>
        <dbReference type="ARBA" id="ARBA00023136"/>
    </source>
</evidence>
<keyword evidence="4" id="KW-0812">Transmembrane</keyword>
<protein>
    <recommendedName>
        <fullName evidence="8">Outer membrane protein TolC</fullName>
    </recommendedName>
</protein>
<keyword evidence="6" id="KW-0998">Cell outer membrane</keyword>
<keyword evidence="5" id="KW-0472">Membrane</keyword>
<evidence type="ECO:0000256" key="4">
    <source>
        <dbReference type="ARBA" id="ARBA00022692"/>
    </source>
</evidence>
<dbReference type="Gene3D" id="1.20.1600.10">
    <property type="entry name" value="Outer membrane efflux proteins (OEP)"/>
    <property type="match status" value="1"/>
</dbReference>
<comment type="subcellular location">
    <subcellularLocation>
        <location evidence="1">Cell outer membrane</location>
    </subcellularLocation>
</comment>
<dbReference type="Pfam" id="PF02321">
    <property type="entry name" value="OEP"/>
    <property type="match status" value="2"/>
</dbReference>
<dbReference type="GO" id="GO:0015562">
    <property type="term" value="F:efflux transmembrane transporter activity"/>
    <property type="evidence" value="ECO:0007669"/>
    <property type="project" value="InterPro"/>
</dbReference>
<gene>
    <name evidence="7" type="ORF">SDC9_40347</name>
</gene>
<dbReference type="EMBL" id="VSSQ01000418">
    <property type="protein sequence ID" value="MPL94197.1"/>
    <property type="molecule type" value="Genomic_DNA"/>
</dbReference>
<name>A0A644VSD8_9ZZZZ</name>
<dbReference type="PANTHER" id="PTHR30026:SF20">
    <property type="entry name" value="OUTER MEMBRANE PROTEIN TOLC"/>
    <property type="match status" value="1"/>
</dbReference>
<accession>A0A644VSD8</accession>
<evidence type="ECO:0000313" key="7">
    <source>
        <dbReference type="EMBL" id="MPL94197.1"/>
    </source>
</evidence>
<evidence type="ECO:0000256" key="1">
    <source>
        <dbReference type="ARBA" id="ARBA00004442"/>
    </source>
</evidence>
<evidence type="ECO:0000256" key="2">
    <source>
        <dbReference type="ARBA" id="ARBA00022448"/>
    </source>
</evidence>
<dbReference type="AlphaFoldDB" id="A0A644VSD8"/>
<keyword evidence="2" id="KW-0813">Transport</keyword>
<comment type="caution">
    <text evidence="7">The sequence shown here is derived from an EMBL/GenBank/DDBJ whole genome shotgun (WGS) entry which is preliminary data.</text>
</comment>
<dbReference type="InterPro" id="IPR003423">
    <property type="entry name" value="OMP_efflux"/>
</dbReference>
<dbReference type="GO" id="GO:1990281">
    <property type="term" value="C:efflux pump complex"/>
    <property type="evidence" value="ECO:0007669"/>
    <property type="project" value="TreeGrafter"/>
</dbReference>
<sequence length="438" mass="49325">MKVLAVIFMLLSATAMKAADPADTLRLTVEEALEIALSENLNIKIAGAELERVDYLKQENWYALLPSVNASGQYSNNIMKPVFFSDFFPGGKMEVGSKHSYSLAGAAQLPIFSMALYKNIQMTELEIKAALESARTTKLDLIQQVKNGFYGVVMMEESLVVLEQSYKNAMESADNIRKMYEQGLASEYDKIRSEVAARNISPTLTQARNGLELAKLQLKILLSLPLNQEIDVVGDFEHYSGLMVNYSAGILNLEENSNLKTLDIQLEKLNKSYELVRSQRLPVLAGFANYQMQMQNDKFNFDKPWANSFAVGLSLQIPIFNKLSISLKEKQTMVGIRKLEYQRRLLKESLTLSALNSVNEMKRAGAQLKSDKEAVEQAMKGYEISKVRYNTGAGTVLEMNDSEVALTRSRLNYTQTLYDFIKAKNEYEKVIGKENLEK</sequence>
<dbReference type="GO" id="GO:0009279">
    <property type="term" value="C:cell outer membrane"/>
    <property type="evidence" value="ECO:0007669"/>
    <property type="project" value="UniProtKB-SubCell"/>
</dbReference>
<keyword evidence="3" id="KW-1134">Transmembrane beta strand</keyword>
<evidence type="ECO:0000256" key="3">
    <source>
        <dbReference type="ARBA" id="ARBA00022452"/>
    </source>
</evidence>
<dbReference type="PANTHER" id="PTHR30026">
    <property type="entry name" value="OUTER MEMBRANE PROTEIN TOLC"/>
    <property type="match status" value="1"/>
</dbReference>
<dbReference type="SUPFAM" id="SSF56954">
    <property type="entry name" value="Outer membrane efflux proteins (OEP)"/>
    <property type="match status" value="1"/>
</dbReference>
<dbReference type="GO" id="GO:0015288">
    <property type="term" value="F:porin activity"/>
    <property type="evidence" value="ECO:0007669"/>
    <property type="project" value="TreeGrafter"/>
</dbReference>
<reference evidence="7" key="1">
    <citation type="submission" date="2019-08" db="EMBL/GenBank/DDBJ databases">
        <authorList>
            <person name="Kucharzyk K."/>
            <person name="Murdoch R.W."/>
            <person name="Higgins S."/>
            <person name="Loffler F."/>
        </authorList>
    </citation>
    <scope>NUCLEOTIDE SEQUENCE</scope>
</reference>